<protein>
    <submittedName>
        <fullName evidence="2">Amidase</fullName>
        <ecNumber evidence="2">3.5.1.4</ecNumber>
    </submittedName>
</protein>
<dbReference type="Gene3D" id="3.90.1300.10">
    <property type="entry name" value="Amidase signature (AS) domain"/>
    <property type="match status" value="1"/>
</dbReference>
<keyword evidence="3" id="KW-1185">Reference proteome</keyword>
<dbReference type="RefSeq" id="WP_200246074.1">
    <property type="nucleotide sequence ID" value="NZ_JAENHK010000010.1"/>
</dbReference>
<proteinExistence type="predicted"/>
<gene>
    <name evidence="2" type="ORF">JHL15_12245</name>
</gene>
<organism evidence="2 3">
    <name type="scientific">Chryseobacterium paridis</name>
    <dbReference type="NCBI Taxonomy" id="2800328"/>
    <lineage>
        <taxon>Bacteria</taxon>
        <taxon>Pseudomonadati</taxon>
        <taxon>Bacteroidota</taxon>
        <taxon>Flavobacteriia</taxon>
        <taxon>Flavobacteriales</taxon>
        <taxon>Weeksellaceae</taxon>
        <taxon>Chryseobacterium group</taxon>
        <taxon>Chryseobacterium</taxon>
    </lineage>
</organism>
<dbReference type="SUPFAM" id="SSF75304">
    <property type="entry name" value="Amidase signature (AS) enzymes"/>
    <property type="match status" value="1"/>
</dbReference>
<reference evidence="3" key="1">
    <citation type="submission" date="2021-01" db="EMBL/GenBank/DDBJ databases">
        <title>Genome public.</title>
        <authorList>
            <person name="Liu C."/>
            <person name="Sun Q."/>
        </authorList>
    </citation>
    <scope>NUCLEOTIDE SEQUENCE [LARGE SCALE GENOMIC DNA]</scope>
    <source>
        <strain evidence="3">YIM B02567</strain>
    </source>
</reference>
<dbReference type="PANTHER" id="PTHR42678">
    <property type="entry name" value="AMIDASE"/>
    <property type="match status" value="1"/>
</dbReference>
<dbReference type="PANTHER" id="PTHR42678:SF34">
    <property type="entry name" value="OS04G0183300 PROTEIN"/>
    <property type="match status" value="1"/>
</dbReference>
<comment type="caution">
    <text evidence="2">The sequence shown here is derived from an EMBL/GenBank/DDBJ whole genome shotgun (WGS) entry which is preliminary data.</text>
</comment>
<dbReference type="EC" id="3.5.1.4" evidence="2"/>
<keyword evidence="2" id="KW-0378">Hydrolase</keyword>
<dbReference type="Proteomes" id="UP000628669">
    <property type="component" value="Unassembled WGS sequence"/>
</dbReference>
<dbReference type="EMBL" id="JAENHK010000010">
    <property type="protein sequence ID" value="MBK1896527.1"/>
    <property type="molecule type" value="Genomic_DNA"/>
</dbReference>
<dbReference type="NCBIfam" id="NF006006">
    <property type="entry name" value="PRK08137.1"/>
    <property type="match status" value="1"/>
</dbReference>
<dbReference type="InterPro" id="IPR023631">
    <property type="entry name" value="Amidase_dom"/>
</dbReference>
<dbReference type="GO" id="GO:0004040">
    <property type="term" value="F:amidase activity"/>
    <property type="evidence" value="ECO:0007669"/>
    <property type="project" value="UniProtKB-EC"/>
</dbReference>
<accession>A0ABS1FVU4</accession>
<dbReference type="Pfam" id="PF01425">
    <property type="entry name" value="Amidase"/>
    <property type="match status" value="1"/>
</dbReference>
<evidence type="ECO:0000313" key="3">
    <source>
        <dbReference type="Proteomes" id="UP000628669"/>
    </source>
</evidence>
<dbReference type="InterPro" id="IPR036928">
    <property type="entry name" value="AS_sf"/>
</dbReference>
<evidence type="ECO:0000313" key="2">
    <source>
        <dbReference type="EMBL" id="MBK1896527.1"/>
    </source>
</evidence>
<sequence length="521" mass="57308">MKKVVISVAFFGAFLGKAQNTSTNEFKYLEYDIQKIQSLYKTNKTSVKEVIEAYLKRINEVDKNGVQLNSIITINPDALKIADSLDHINVKQKNKPLFGIPVLLKDNIDTHDKMPNTAGSLALRNSFPLQDSYLTKKLREAGAVIIGKTNLSEWANFRGKKSTSGWSGLGGLTKNPYVLDRNTCGSSAGSGAAISANLGIIAIGTETNGSIVCPSSLNGIVGLKPTVGLISRKGIIPISSTQDTPGPMARTVKDIAISLGTMVGEDKNDIKTIGSTPFLHKDYTQFLTLNGIKGKRFGYVKNITNGASKKVDQLFLQILQVLKDQGAIIVEIEKELFPEEVWENSFKLMVDEYKDGLNDYFKSLGPNAVIKNIDELIEFNKNNKEELQYFGQEFLELSAKSKGTNDEEYAKAVKMAKEGSQEKGIDFVMKKYNLDAIIAPTTTEAWKTDLKNGDHYTFGSADAAAIAGYPSITLPMGYIDDLPVGISFFAEKWQEGKLITMAYTFEQANPQRKVPQFLNGK</sequence>
<feature type="domain" description="Amidase" evidence="1">
    <location>
        <begin position="49"/>
        <end position="498"/>
    </location>
</feature>
<evidence type="ECO:0000259" key="1">
    <source>
        <dbReference type="Pfam" id="PF01425"/>
    </source>
</evidence>
<name>A0ABS1FVU4_9FLAO</name>